<reference evidence="2 3" key="1">
    <citation type="submission" date="2024-05" db="EMBL/GenBank/DDBJ databases">
        <authorList>
            <person name="Wallberg A."/>
        </authorList>
    </citation>
    <scope>NUCLEOTIDE SEQUENCE [LARGE SCALE GENOMIC DNA]</scope>
</reference>
<organism evidence="2 3">
    <name type="scientific">Meganyctiphanes norvegica</name>
    <name type="common">Northern krill</name>
    <name type="synonym">Thysanopoda norvegica</name>
    <dbReference type="NCBI Taxonomy" id="48144"/>
    <lineage>
        <taxon>Eukaryota</taxon>
        <taxon>Metazoa</taxon>
        <taxon>Ecdysozoa</taxon>
        <taxon>Arthropoda</taxon>
        <taxon>Crustacea</taxon>
        <taxon>Multicrustacea</taxon>
        <taxon>Malacostraca</taxon>
        <taxon>Eumalacostraca</taxon>
        <taxon>Eucarida</taxon>
        <taxon>Euphausiacea</taxon>
        <taxon>Euphausiidae</taxon>
        <taxon>Meganyctiphanes</taxon>
    </lineage>
</organism>
<keyword evidence="3" id="KW-1185">Reference proteome</keyword>
<feature type="region of interest" description="Disordered" evidence="1">
    <location>
        <begin position="400"/>
        <end position="424"/>
    </location>
</feature>
<feature type="non-terminal residue" evidence="2">
    <location>
        <position position="694"/>
    </location>
</feature>
<feature type="compositionally biased region" description="Basic and acidic residues" evidence="1">
    <location>
        <begin position="410"/>
        <end position="424"/>
    </location>
</feature>
<name>A0AAV2S7J1_MEGNR</name>
<feature type="compositionally biased region" description="Basic residues" evidence="1">
    <location>
        <begin position="284"/>
        <end position="302"/>
    </location>
</feature>
<feature type="compositionally biased region" description="Low complexity" evidence="1">
    <location>
        <begin position="336"/>
        <end position="351"/>
    </location>
</feature>
<feature type="region of interest" description="Disordered" evidence="1">
    <location>
        <begin position="118"/>
        <end position="268"/>
    </location>
</feature>
<feature type="compositionally biased region" description="Low complexity" evidence="1">
    <location>
        <begin position="128"/>
        <end position="139"/>
    </location>
</feature>
<sequence length="694" mass="74726">VLLSGEMSSVGPRLPEVSTPPSAQPTTQRRSDISPEEEYIELSPAVVPGDLDTLHDPSSGPSGEGDDVDPPSPVPAPPPHARIPLVPGRHHPTNATGPWMEDTLAKIKKVVDSVLFSIGSSKPAGPHTTVEVSSTTNSNAEEKKGGNMRPSTDDFIGAPRQPGSPEGEVPSEQGEDRHPSESDTYIATNNLTSVEGTRDPAAVPGSAEGLILRDQFMGDEEASRASNPADDKKGGNVAPVQVPTPDGVQAGARAQRGSGAGGARGIKVEVEPGDLGEEVGARISKGKVRRGGKGKLRRRGKGKINGFNNLTQRIVGRNRNSDRSGTHQEELSERINVNNDKNNTPKTDKNNNLITNLTDNINEEQQIKSIPNNIIFQNNSNKVNSDETIPLLTNNLGDSKTKLTDGLSQRTKENNASDSRDLKNKQTISSVTDLLFTVPNERVIKPAENSEVKSQIKSTEELVRTSLEDLLFRVPQVRPGQGSEAESHDLDPFTNKSVTDNLHIIEHSTKPLHESERTASVISDSDKHIDNISISSLPKDTIKENVNQLPSRGDSAEGFQGELIIRSPCLPVASVGRLKINNLSYTVTGLGVGDRAEDCWRAVTKVVKDTVHLPPLNHSTLVATTAFYFIARSANLIEPDMSFGYVKAGAFREAAIQMCVRNPAELPDPLACLDYQYVAALLLHGLNLDPESEI</sequence>
<proteinExistence type="predicted"/>
<feature type="compositionally biased region" description="Polar residues" evidence="1">
    <location>
        <begin position="182"/>
        <end position="195"/>
    </location>
</feature>
<dbReference type="Proteomes" id="UP001497623">
    <property type="component" value="Unassembled WGS sequence"/>
</dbReference>
<dbReference type="EMBL" id="CAXKWB010051668">
    <property type="protein sequence ID" value="CAL4171596.1"/>
    <property type="molecule type" value="Genomic_DNA"/>
</dbReference>
<gene>
    <name evidence="2" type="ORF">MNOR_LOCUS34160</name>
</gene>
<evidence type="ECO:0000313" key="2">
    <source>
        <dbReference type="EMBL" id="CAL4171596.1"/>
    </source>
</evidence>
<comment type="caution">
    <text evidence="2">The sequence shown here is derived from an EMBL/GenBank/DDBJ whole genome shotgun (WGS) entry which is preliminary data.</text>
</comment>
<dbReference type="AlphaFoldDB" id="A0AAV2S7J1"/>
<evidence type="ECO:0000313" key="3">
    <source>
        <dbReference type="Proteomes" id="UP001497623"/>
    </source>
</evidence>
<feature type="non-terminal residue" evidence="2">
    <location>
        <position position="1"/>
    </location>
</feature>
<feature type="compositionally biased region" description="Pro residues" evidence="1">
    <location>
        <begin position="70"/>
        <end position="81"/>
    </location>
</feature>
<feature type="compositionally biased region" description="Basic and acidic residues" evidence="1">
    <location>
        <begin position="319"/>
        <end position="333"/>
    </location>
</feature>
<feature type="compositionally biased region" description="Polar residues" evidence="1">
    <location>
        <begin position="19"/>
        <end position="28"/>
    </location>
</feature>
<dbReference type="Gene3D" id="3.30.420.150">
    <property type="entry name" value="Exopolyphosphatase. Domain 2"/>
    <property type="match status" value="1"/>
</dbReference>
<accession>A0AAV2S7J1</accession>
<evidence type="ECO:0000256" key="1">
    <source>
        <dbReference type="SAM" id="MobiDB-lite"/>
    </source>
</evidence>
<protein>
    <submittedName>
        <fullName evidence="2">Uncharacterized protein</fullName>
    </submittedName>
</protein>
<feature type="region of interest" description="Disordered" evidence="1">
    <location>
        <begin position="281"/>
        <end position="351"/>
    </location>
</feature>
<feature type="region of interest" description="Disordered" evidence="1">
    <location>
        <begin position="1"/>
        <end position="100"/>
    </location>
</feature>
<feature type="compositionally biased region" description="Low complexity" evidence="1">
    <location>
        <begin position="247"/>
        <end position="257"/>
    </location>
</feature>